<gene>
    <name evidence="1" type="ORF">M408DRAFT_256648</name>
</gene>
<dbReference type="AlphaFoldDB" id="A0A0C3BGJ0"/>
<dbReference type="EMBL" id="KN824282">
    <property type="protein sequence ID" value="KIM31269.1"/>
    <property type="molecule type" value="Genomic_DNA"/>
</dbReference>
<evidence type="ECO:0000313" key="2">
    <source>
        <dbReference type="Proteomes" id="UP000054097"/>
    </source>
</evidence>
<accession>A0A0C3BGJ0</accession>
<dbReference type="Proteomes" id="UP000054097">
    <property type="component" value="Unassembled WGS sequence"/>
</dbReference>
<name>A0A0C3BGJ0_SERVB</name>
<sequence length="80" mass="9563">MQSHNLLEPGVATFSYPPSQLLFDVIKRIRRLCLSDEQHFPSSGKVYYLWDRRRPLRIHLRLDSVDNYLVSLRSTRILMF</sequence>
<reference evidence="2" key="2">
    <citation type="submission" date="2015-01" db="EMBL/GenBank/DDBJ databases">
        <title>Evolutionary Origins and Diversification of the Mycorrhizal Mutualists.</title>
        <authorList>
            <consortium name="DOE Joint Genome Institute"/>
            <consortium name="Mycorrhizal Genomics Consortium"/>
            <person name="Kohler A."/>
            <person name="Kuo A."/>
            <person name="Nagy L.G."/>
            <person name="Floudas D."/>
            <person name="Copeland A."/>
            <person name="Barry K.W."/>
            <person name="Cichocki N."/>
            <person name="Veneault-Fourrey C."/>
            <person name="LaButti K."/>
            <person name="Lindquist E.A."/>
            <person name="Lipzen A."/>
            <person name="Lundell T."/>
            <person name="Morin E."/>
            <person name="Murat C."/>
            <person name="Riley R."/>
            <person name="Ohm R."/>
            <person name="Sun H."/>
            <person name="Tunlid A."/>
            <person name="Henrissat B."/>
            <person name="Grigoriev I.V."/>
            <person name="Hibbett D.S."/>
            <person name="Martin F."/>
        </authorList>
    </citation>
    <scope>NUCLEOTIDE SEQUENCE [LARGE SCALE GENOMIC DNA]</scope>
    <source>
        <strain evidence="2">MAFF 305830</strain>
    </source>
</reference>
<protein>
    <submittedName>
        <fullName evidence="1">Uncharacterized protein</fullName>
    </submittedName>
</protein>
<proteinExistence type="predicted"/>
<reference evidence="1 2" key="1">
    <citation type="submission" date="2014-04" db="EMBL/GenBank/DDBJ databases">
        <authorList>
            <consortium name="DOE Joint Genome Institute"/>
            <person name="Kuo A."/>
            <person name="Zuccaro A."/>
            <person name="Kohler A."/>
            <person name="Nagy L.G."/>
            <person name="Floudas D."/>
            <person name="Copeland A."/>
            <person name="Barry K.W."/>
            <person name="Cichocki N."/>
            <person name="Veneault-Fourrey C."/>
            <person name="LaButti K."/>
            <person name="Lindquist E.A."/>
            <person name="Lipzen A."/>
            <person name="Lundell T."/>
            <person name="Morin E."/>
            <person name="Murat C."/>
            <person name="Sun H."/>
            <person name="Tunlid A."/>
            <person name="Henrissat B."/>
            <person name="Grigoriev I.V."/>
            <person name="Hibbett D.S."/>
            <person name="Martin F."/>
            <person name="Nordberg H.P."/>
            <person name="Cantor M.N."/>
            <person name="Hua S.X."/>
        </authorList>
    </citation>
    <scope>NUCLEOTIDE SEQUENCE [LARGE SCALE GENOMIC DNA]</scope>
    <source>
        <strain evidence="1 2">MAFF 305830</strain>
    </source>
</reference>
<evidence type="ECO:0000313" key="1">
    <source>
        <dbReference type="EMBL" id="KIM31269.1"/>
    </source>
</evidence>
<dbReference type="HOGENOM" id="CLU_2591293_0_0_1"/>
<organism evidence="1 2">
    <name type="scientific">Serendipita vermifera MAFF 305830</name>
    <dbReference type="NCBI Taxonomy" id="933852"/>
    <lineage>
        <taxon>Eukaryota</taxon>
        <taxon>Fungi</taxon>
        <taxon>Dikarya</taxon>
        <taxon>Basidiomycota</taxon>
        <taxon>Agaricomycotina</taxon>
        <taxon>Agaricomycetes</taxon>
        <taxon>Sebacinales</taxon>
        <taxon>Serendipitaceae</taxon>
        <taxon>Serendipita</taxon>
    </lineage>
</organism>
<keyword evidence="2" id="KW-1185">Reference proteome</keyword>